<sequence>MADYDFDLFVMGVGSGGVRAARMSAQYGARVATAEDKYMGGTCVNVGCVPKKLFVYASHYSEDYHQAQGFGWDQVAPGFNWSTLLENKNTEIARLNGIYKGLLDNAGVAHFDGRARIVDQHHVAIGDIVVSTEKILIATGSWPVVPEVPGSEHAVTSNEAFFLEELPQHCLV</sequence>
<evidence type="ECO:0000256" key="3">
    <source>
        <dbReference type="ARBA" id="ARBA00022630"/>
    </source>
</evidence>
<dbReference type="GO" id="GO:0034599">
    <property type="term" value="P:cellular response to oxidative stress"/>
    <property type="evidence" value="ECO:0007669"/>
    <property type="project" value="TreeGrafter"/>
</dbReference>
<dbReference type="SUPFAM" id="SSF51905">
    <property type="entry name" value="FAD/NAD(P)-binding domain"/>
    <property type="match status" value="1"/>
</dbReference>
<evidence type="ECO:0000256" key="5">
    <source>
        <dbReference type="ARBA" id="ARBA00023002"/>
    </source>
</evidence>
<dbReference type="GO" id="GO:0005829">
    <property type="term" value="C:cytosol"/>
    <property type="evidence" value="ECO:0007669"/>
    <property type="project" value="TreeGrafter"/>
</dbReference>
<dbReference type="GO" id="GO:0005739">
    <property type="term" value="C:mitochondrion"/>
    <property type="evidence" value="ECO:0007669"/>
    <property type="project" value="TreeGrafter"/>
</dbReference>
<name>A0A383DCR6_9ZZZZ</name>
<evidence type="ECO:0000256" key="7">
    <source>
        <dbReference type="ARBA" id="ARBA00023284"/>
    </source>
</evidence>
<reference evidence="9" key="1">
    <citation type="submission" date="2018-05" db="EMBL/GenBank/DDBJ databases">
        <authorList>
            <person name="Lanie J.A."/>
            <person name="Ng W.-L."/>
            <person name="Kazmierczak K.M."/>
            <person name="Andrzejewski T.M."/>
            <person name="Davidsen T.M."/>
            <person name="Wayne K.J."/>
            <person name="Tettelin H."/>
            <person name="Glass J.I."/>
            <person name="Rusch D."/>
            <person name="Podicherti R."/>
            <person name="Tsui H.-C.T."/>
            <person name="Winkler M.E."/>
        </authorList>
    </citation>
    <scope>NUCLEOTIDE SEQUENCE</scope>
</reference>
<dbReference type="InterPro" id="IPR012999">
    <property type="entry name" value="Pyr_OxRdtase_I_AS"/>
</dbReference>
<dbReference type="PANTHER" id="PTHR42737">
    <property type="entry name" value="GLUTATHIONE REDUCTASE"/>
    <property type="match status" value="1"/>
</dbReference>
<dbReference type="InterPro" id="IPR046952">
    <property type="entry name" value="GSHR/TRXR-like"/>
</dbReference>
<feature type="non-terminal residue" evidence="9">
    <location>
        <position position="172"/>
    </location>
</feature>
<dbReference type="GO" id="GO:0050660">
    <property type="term" value="F:flavin adenine dinucleotide binding"/>
    <property type="evidence" value="ECO:0007669"/>
    <property type="project" value="InterPro"/>
</dbReference>
<dbReference type="GO" id="GO:0004362">
    <property type="term" value="F:glutathione-disulfide reductase (NADPH) activity"/>
    <property type="evidence" value="ECO:0007669"/>
    <property type="project" value="TreeGrafter"/>
</dbReference>
<dbReference type="InterPro" id="IPR023753">
    <property type="entry name" value="FAD/NAD-binding_dom"/>
</dbReference>
<dbReference type="PANTHER" id="PTHR42737:SF2">
    <property type="entry name" value="GLUTATHIONE REDUCTASE"/>
    <property type="match status" value="1"/>
</dbReference>
<proteinExistence type="inferred from homology"/>
<keyword evidence="6" id="KW-1015">Disulfide bond</keyword>
<evidence type="ECO:0000256" key="2">
    <source>
        <dbReference type="ARBA" id="ARBA00007532"/>
    </source>
</evidence>
<protein>
    <recommendedName>
        <fullName evidence="8">FAD/NAD(P)-binding domain-containing protein</fullName>
    </recommendedName>
</protein>
<dbReference type="PROSITE" id="PS00076">
    <property type="entry name" value="PYRIDINE_REDOX_1"/>
    <property type="match status" value="1"/>
</dbReference>
<keyword evidence="7" id="KW-0676">Redox-active center</keyword>
<evidence type="ECO:0000259" key="8">
    <source>
        <dbReference type="Pfam" id="PF07992"/>
    </source>
</evidence>
<feature type="domain" description="FAD/NAD(P)-binding" evidence="8">
    <location>
        <begin position="6"/>
        <end position="172"/>
    </location>
</feature>
<dbReference type="EMBL" id="UINC01216231">
    <property type="protein sequence ID" value="SVE42282.1"/>
    <property type="molecule type" value="Genomic_DNA"/>
</dbReference>
<dbReference type="Gene3D" id="3.50.50.60">
    <property type="entry name" value="FAD/NAD(P)-binding domain"/>
    <property type="match status" value="2"/>
</dbReference>
<dbReference type="GO" id="GO:0045454">
    <property type="term" value="P:cell redox homeostasis"/>
    <property type="evidence" value="ECO:0007669"/>
    <property type="project" value="InterPro"/>
</dbReference>
<organism evidence="9">
    <name type="scientific">marine metagenome</name>
    <dbReference type="NCBI Taxonomy" id="408172"/>
    <lineage>
        <taxon>unclassified sequences</taxon>
        <taxon>metagenomes</taxon>
        <taxon>ecological metagenomes</taxon>
    </lineage>
</organism>
<accession>A0A383DCR6</accession>
<evidence type="ECO:0000256" key="4">
    <source>
        <dbReference type="ARBA" id="ARBA00022827"/>
    </source>
</evidence>
<comment type="cofactor">
    <cofactor evidence="1">
        <name>FAD</name>
        <dbReference type="ChEBI" id="CHEBI:57692"/>
    </cofactor>
</comment>
<dbReference type="Pfam" id="PF07992">
    <property type="entry name" value="Pyr_redox_2"/>
    <property type="match status" value="1"/>
</dbReference>
<keyword evidence="3" id="KW-0285">Flavoprotein</keyword>
<evidence type="ECO:0000313" key="9">
    <source>
        <dbReference type="EMBL" id="SVE42282.1"/>
    </source>
</evidence>
<dbReference type="AlphaFoldDB" id="A0A383DCR6"/>
<dbReference type="InterPro" id="IPR036188">
    <property type="entry name" value="FAD/NAD-bd_sf"/>
</dbReference>
<evidence type="ECO:0000256" key="1">
    <source>
        <dbReference type="ARBA" id="ARBA00001974"/>
    </source>
</evidence>
<dbReference type="PRINTS" id="PR00411">
    <property type="entry name" value="PNDRDTASEI"/>
</dbReference>
<keyword evidence="4" id="KW-0274">FAD</keyword>
<keyword evidence="5" id="KW-0560">Oxidoreductase</keyword>
<evidence type="ECO:0000256" key="6">
    <source>
        <dbReference type="ARBA" id="ARBA00023157"/>
    </source>
</evidence>
<dbReference type="GO" id="GO:0006749">
    <property type="term" value="P:glutathione metabolic process"/>
    <property type="evidence" value="ECO:0007669"/>
    <property type="project" value="TreeGrafter"/>
</dbReference>
<gene>
    <name evidence="9" type="ORF">METZ01_LOCUS495136</name>
</gene>
<dbReference type="PRINTS" id="PR00368">
    <property type="entry name" value="FADPNR"/>
</dbReference>
<comment type="similarity">
    <text evidence="2">Belongs to the class-I pyridine nucleotide-disulfide oxidoreductase family.</text>
</comment>